<dbReference type="AlphaFoldDB" id="A0A8K0GCR0"/>
<organism evidence="2 3">
    <name type="scientific">Ignelater luminosus</name>
    <name type="common">Cucubano</name>
    <name type="synonym">Pyrophorus luminosus</name>
    <dbReference type="NCBI Taxonomy" id="2038154"/>
    <lineage>
        <taxon>Eukaryota</taxon>
        <taxon>Metazoa</taxon>
        <taxon>Ecdysozoa</taxon>
        <taxon>Arthropoda</taxon>
        <taxon>Hexapoda</taxon>
        <taxon>Insecta</taxon>
        <taxon>Pterygota</taxon>
        <taxon>Neoptera</taxon>
        <taxon>Endopterygota</taxon>
        <taxon>Coleoptera</taxon>
        <taxon>Polyphaga</taxon>
        <taxon>Elateriformia</taxon>
        <taxon>Elateroidea</taxon>
        <taxon>Elateridae</taxon>
        <taxon>Agrypninae</taxon>
        <taxon>Pyrophorini</taxon>
        <taxon>Ignelater</taxon>
    </lineage>
</organism>
<feature type="region of interest" description="Disordered" evidence="1">
    <location>
        <begin position="1"/>
        <end position="65"/>
    </location>
</feature>
<dbReference type="OrthoDB" id="6740956at2759"/>
<gene>
    <name evidence="2" type="ORF">ILUMI_11409</name>
</gene>
<feature type="compositionally biased region" description="Basic and acidic residues" evidence="1">
    <location>
        <begin position="33"/>
        <end position="61"/>
    </location>
</feature>
<evidence type="ECO:0000313" key="3">
    <source>
        <dbReference type="Proteomes" id="UP000801492"/>
    </source>
</evidence>
<comment type="caution">
    <text evidence="2">The sequence shown here is derived from an EMBL/GenBank/DDBJ whole genome shotgun (WGS) entry which is preliminary data.</text>
</comment>
<sequence>MSTTSKKCEGLSDVWRSNENEPTEDLENVLNARNKDDLGEDETNGHEIHPIDDVQQERTVEAETTGCTNTPRRVFVCRLLGEWVDRRNCLKEWALWTKEVNEDKSSLTEENKQNENKQEEEETTVDLIEMEELEQLLEKMKNRKVPRSDELNTELIKYASPNKKKEKRIKTAKMEFLRKTAKYTRRNSKRNAEIRRELQIQSINESLEEYKTQWTSYLDRMDYTYISKTFMYEPKGLRPLGRPKKRWHRRLEEASDVEWRIE</sequence>
<dbReference type="Proteomes" id="UP000801492">
    <property type="component" value="Unassembled WGS sequence"/>
</dbReference>
<feature type="compositionally biased region" description="Basic and acidic residues" evidence="1">
    <location>
        <begin position="102"/>
        <end position="117"/>
    </location>
</feature>
<dbReference type="EMBL" id="VTPC01006669">
    <property type="protein sequence ID" value="KAF2894764.1"/>
    <property type="molecule type" value="Genomic_DNA"/>
</dbReference>
<feature type="compositionally biased region" description="Basic and acidic residues" evidence="1">
    <location>
        <begin position="1"/>
        <end position="10"/>
    </location>
</feature>
<proteinExistence type="predicted"/>
<name>A0A8K0GCR0_IGNLU</name>
<feature type="region of interest" description="Disordered" evidence="1">
    <location>
        <begin position="102"/>
        <end position="123"/>
    </location>
</feature>
<protein>
    <submittedName>
        <fullName evidence="2">Uncharacterized protein</fullName>
    </submittedName>
</protein>
<reference evidence="2" key="1">
    <citation type="submission" date="2019-08" db="EMBL/GenBank/DDBJ databases">
        <title>The genome of the North American firefly Photinus pyralis.</title>
        <authorList>
            <consortium name="Photinus pyralis genome working group"/>
            <person name="Fallon T.R."/>
            <person name="Sander Lower S.E."/>
            <person name="Weng J.-K."/>
        </authorList>
    </citation>
    <scope>NUCLEOTIDE SEQUENCE</scope>
    <source>
        <strain evidence="2">TRF0915ILg1</strain>
        <tissue evidence="2">Whole body</tissue>
    </source>
</reference>
<keyword evidence="3" id="KW-1185">Reference proteome</keyword>
<evidence type="ECO:0000313" key="2">
    <source>
        <dbReference type="EMBL" id="KAF2894764.1"/>
    </source>
</evidence>
<accession>A0A8K0GCR0</accession>
<evidence type="ECO:0000256" key="1">
    <source>
        <dbReference type="SAM" id="MobiDB-lite"/>
    </source>
</evidence>